<evidence type="ECO:0000256" key="2">
    <source>
        <dbReference type="ARBA" id="ARBA00022475"/>
    </source>
</evidence>
<dbReference type="OrthoDB" id="9799911at2"/>
<sequence>MKPLTQAPPLVEAPRLRSRRLRDLSLILGLLILFLAGIGGLAAATGWEETLHQLSRLTALQVAVLLGLSLANYLCRGTRWHLFARTLGLPTHFLQDLRHFIGGFAMTVTPGRVGELIRMRWLRRETGWSVDRTAPLVLVDRASDLAAMAILLGLAIALSAAGISGAIPVALLALGTAYVATHPRLLAWCVTQAYRVIGRWPRLFGRFRQTARSLRAFSQPGVLSTALALGACGWLAEGFALHLLLIWMGADIGFWSAVGIFLFSTLAGGLTGAPGGVGGAEAAMIALLKLQGVPLEVSVPATAVIRLTTLWFAILLGLAVFPFAERCSKKAAHDLENR</sequence>
<dbReference type="Proteomes" id="UP000198426">
    <property type="component" value="Unassembled WGS sequence"/>
</dbReference>
<feature type="transmembrane region" description="Helical" evidence="6">
    <location>
        <begin position="57"/>
        <end position="75"/>
    </location>
</feature>
<dbReference type="EMBL" id="FZOY01000007">
    <property type="protein sequence ID" value="SNT18096.1"/>
    <property type="molecule type" value="Genomic_DNA"/>
</dbReference>
<evidence type="ECO:0008006" key="9">
    <source>
        <dbReference type="Google" id="ProtNLM"/>
    </source>
</evidence>
<keyword evidence="2" id="KW-1003">Cell membrane</keyword>
<evidence type="ECO:0000256" key="3">
    <source>
        <dbReference type="ARBA" id="ARBA00022692"/>
    </source>
</evidence>
<comment type="subcellular location">
    <subcellularLocation>
        <location evidence="1">Cell membrane</location>
        <topology evidence="1">Multi-pass membrane protein</topology>
    </subcellularLocation>
</comment>
<evidence type="ECO:0000313" key="8">
    <source>
        <dbReference type="Proteomes" id="UP000198426"/>
    </source>
</evidence>
<dbReference type="Pfam" id="PF03706">
    <property type="entry name" value="LPG_synthase_TM"/>
    <property type="match status" value="1"/>
</dbReference>
<gene>
    <name evidence="7" type="ORF">SAMN05421757_107148</name>
</gene>
<keyword evidence="4 6" id="KW-1133">Transmembrane helix</keyword>
<protein>
    <recommendedName>
        <fullName evidence="9">Lysylphosphatidylglycerol synthase TM region</fullName>
    </recommendedName>
</protein>
<name>A0A239KI97_9RHOB</name>
<feature type="transmembrane region" description="Helical" evidence="6">
    <location>
        <begin position="254"/>
        <end position="277"/>
    </location>
</feature>
<feature type="transmembrane region" description="Helical" evidence="6">
    <location>
        <begin position="222"/>
        <end position="247"/>
    </location>
</feature>
<keyword evidence="8" id="KW-1185">Reference proteome</keyword>
<keyword evidence="3 6" id="KW-0812">Transmembrane</keyword>
<evidence type="ECO:0000256" key="4">
    <source>
        <dbReference type="ARBA" id="ARBA00022989"/>
    </source>
</evidence>
<dbReference type="AlphaFoldDB" id="A0A239KI97"/>
<proteinExistence type="predicted"/>
<evidence type="ECO:0000256" key="1">
    <source>
        <dbReference type="ARBA" id="ARBA00004651"/>
    </source>
</evidence>
<feature type="transmembrane region" description="Helical" evidence="6">
    <location>
        <begin position="145"/>
        <end position="178"/>
    </location>
</feature>
<accession>A0A239KI97</accession>
<keyword evidence="5 6" id="KW-0472">Membrane</keyword>
<dbReference type="GO" id="GO:0005886">
    <property type="term" value="C:plasma membrane"/>
    <property type="evidence" value="ECO:0007669"/>
    <property type="project" value="UniProtKB-SubCell"/>
</dbReference>
<evidence type="ECO:0000313" key="7">
    <source>
        <dbReference type="EMBL" id="SNT18096.1"/>
    </source>
</evidence>
<feature type="transmembrane region" description="Helical" evidence="6">
    <location>
        <begin position="297"/>
        <end position="321"/>
    </location>
</feature>
<evidence type="ECO:0000256" key="5">
    <source>
        <dbReference type="ARBA" id="ARBA00023136"/>
    </source>
</evidence>
<evidence type="ECO:0000256" key="6">
    <source>
        <dbReference type="SAM" id="Phobius"/>
    </source>
</evidence>
<dbReference type="RefSeq" id="WP_089234359.1">
    <property type="nucleotide sequence ID" value="NZ_FZOY01000007.1"/>
</dbReference>
<dbReference type="InterPro" id="IPR022791">
    <property type="entry name" value="L-PG_synthase/AglD"/>
</dbReference>
<dbReference type="PANTHER" id="PTHR39087">
    <property type="entry name" value="UPF0104 MEMBRANE PROTEIN MJ1595"/>
    <property type="match status" value="1"/>
</dbReference>
<dbReference type="NCBIfam" id="TIGR00374">
    <property type="entry name" value="flippase-like domain"/>
    <property type="match status" value="1"/>
</dbReference>
<organism evidence="7 8">
    <name type="scientific">Tropicimonas sediminicola</name>
    <dbReference type="NCBI Taxonomy" id="1031541"/>
    <lineage>
        <taxon>Bacteria</taxon>
        <taxon>Pseudomonadati</taxon>
        <taxon>Pseudomonadota</taxon>
        <taxon>Alphaproteobacteria</taxon>
        <taxon>Rhodobacterales</taxon>
        <taxon>Roseobacteraceae</taxon>
        <taxon>Tropicimonas</taxon>
    </lineage>
</organism>
<reference evidence="7 8" key="1">
    <citation type="submission" date="2017-06" db="EMBL/GenBank/DDBJ databases">
        <authorList>
            <person name="Kim H.J."/>
            <person name="Triplett B.A."/>
        </authorList>
    </citation>
    <scope>NUCLEOTIDE SEQUENCE [LARGE SCALE GENOMIC DNA]</scope>
    <source>
        <strain evidence="7 8">DSM 29339</strain>
    </source>
</reference>
<feature type="transmembrane region" description="Helical" evidence="6">
    <location>
        <begin position="24"/>
        <end position="45"/>
    </location>
</feature>
<dbReference type="PANTHER" id="PTHR39087:SF2">
    <property type="entry name" value="UPF0104 MEMBRANE PROTEIN MJ1595"/>
    <property type="match status" value="1"/>
</dbReference>